<evidence type="ECO:0000256" key="9">
    <source>
        <dbReference type="ARBA" id="ARBA00031306"/>
    </source>
</evidence>
<gene>
    <name evidence="11" type="ORF">JQX11_27150</name>
</gene>
<dbReference type="RefSeq" id="WP_204927783.1">
    <property type="nucleotide sequence ID" value="NZ_JAFEUC010000016.1"/>
</dbReference>
<keyword evidence="8" id="KW-0460">Magnesium</keyword>
<evidence type="ECO:0000256" key="4">
    <source>
        <dbReference type="ARBA" id="ARBA00022630"/>
    </source>
</evidence>
<protein>
    <recommendedName>
        <fullName evidence="3">FAD:protein FMN transferase</fullName>
        <ecNumber evidence="2">2.7.1.180</ecNumber>
    </recommendedName>
    <alternativeName>
        <fullName evidence="9">Flavin transferase</fullName>
    </alternativeName>
</protein>
<dbReference type="GO" id="GO:0016740">
    <property type="term" value="F:transferase activity"/>
    <property type="evidence" value="ECO:0007669"/>
    <property type="project" value="UniProtKB-KW"/>
</dbReference>
<evidence type="ECO:0000256" key="3">
    <source>
        <dbReference type="ARBA" id="ARBA00016337"/>
    </source>
</evidence>
<sequence length="274" mass="29212">MSTPTGRTAELDRRAWVVQVMGLPVSVHLRGPDVHDDAVAARVERFFTWLGAIDATFSAYRPESEIGRLAGREPDPATASPLVREVAELCELARTRTGGRFDARRLPLPTGGAGYDPSGLVKGWAVQRAAGWLADLAGHDLCLNAGGDVVLHAGTDRPAWRVGIEDPDRPGHLLDVLDRRDGAVATSGTARRGAHIVDPRTGRPATALRSVTVVGPELLWADVYATAAMTRDADDALTWLTGLADHEALLVTADGRIRATGHWPGTRPGSPPAR</sequence>
<evidence type="ECO:0000256" key="1">
    <source>
        <dbReference type="ARBA" id="ARBA00001946"/>
    </source>
</evidence>
<dbReference type="SUPFAM" id="SSF143631">
    <property type="entry name" value="ApbE-like"/>
    <property type="match status" value="1"/>
</dbReference>
<keyword evidence="12" id="KW-1185">Reference proteome</keyword>
<evidence type="ECO:0000313" key="12">
    <source>
        <dbReference type="Proteomes" id="UP001518872"/>
    </source>
</evidence>
<accession>A0ABS2J2I4</accession>
<comment type="cofactor">
    <cofactor evidence="1">
        <name>Mg(2+)</name>
        <dbReference type="ChEBI" id="CHEBI:18420"/>
    </cofactor>
</comment>
<keyword evidence="7" id="KW-0274">FAD</keyword>
<evidence type="ECO:0000256" key="7">
    <source>
        <dbReference type="ARBA" id="ARBA00022827"/>
    </source>
</evidence>
<dbReference type="EC" id="2.7.1.180" evidence="2"/>
<evidence type="ECO:0000256" key="2">
    <source>
        <dbReference type="ARBA" id="ARBA00011955"/>
    </source>
</evidence>
<reference evidence="11 12" key="1">
    <citation type="submission" date="2021-02" db="EMBL/GenBank/DDBJ databases">
        <authorList>
            <person name="Ra J.-S."/>
        </authorList>
    </citation>
    <scope>NUCLEOTIDE SEQUENCE [LARGE SCALE GENOMIC DNA]</scope>
    <source>
        <strain evidence="11 12">MMS20-R1-14</strain>
    </source>
</reference>
<evidence type="ECO:0000313" key="11">
    <source>
        <dbReference type="EMBL" id="MBM7079999.1"/>
    </source>
</evidence>
<dbReference type="InterPro" id="IPR003374">
    <property type="entry name" value="ApbE-like_sf"/>
</dbReference>
<comment type="caution">
    <text evidence="11">The sequence shown here is derived from an EMBL/GenBank/DDBJ whole genome shotgun (WGS) entry which is preliminary data.</text>
</comment>
<keyword evidence="5 11" id="KW-0808">Transferase</keyword>
<dbReference type="Proteomes" id="UP001518872">
    <property type="component" value="Unassembled WGS sequence"/>
</dbReference>
<dbReference type="Pfam" id="PF02424">
    <property type="entry name" value="ApbE"/>
    <property type="match status" value="1"/>
</dbReference>
<proteinExistence type="predicted"/>
<name>A0ABS2J2I4_9ACTN</name>
<dbReference type="PANTHER" id="PTHR30040:SF2">
    <property type="entry name" value="FAD:PROTEIN FMN TRANSFERASE"/>
    <property type="match status" value="1"/>
</dbReference>
<keyword evidence="4" id="KW-0285">Flavoprotein</keyword>
<dbReference type="Gene3D" id="3.10.520.10">
    <property type="entry name" value="ApbE-like domains"/>
    <property type="match status" value="1"/>
</dbReference>
<comment type="catalytic activity">
    <reaction evidence="10">
        <text>L-threonyl-[protein] + FAD = FMN-L-threonyl-[protein] + AMP + H(+)</text>
        <dbReference type="Rhea" id="RHEA:36847"/>
        <dbReference type="Rhea" id="RHEA-COMP:11060"/>
        <dbReference type="Rhea" id="RHEA-COMP:11061"/>
        <dbReference type="ChEBI" id="CHEBI:15378"/>
        <dbReference type="ChEBI" id="CHEBI:30013"/>
        <dbReference type="ChEBI" id="CHEBI:57692"/>
        <dbReference type="ChEBI" id="CHEBI:74257"/>
        <dbReference type="ChEBI" id="CHEBI:456215"/>
        <dbReference type="EC" id="2.7.1.180"/>
    </reaction>
</comment>
<evidence type="ECO:0000256" key="8">
    <source>
        <dbReference type="ARBA" id="ARBA00022842"/>
    </source>
</evidence>
<evidence type="ECO:0000256" key="10">
    <source>
        <dbReference type="ARBA" id="ARBA00048540"/>
    </source>
</evidence>
<keyword evidence="6" id="KW-0479">Metal-binding</keyword>
<dbReference type="InterPro" id="IPR024932">
    <property type="entry name" value="ApbE"/>
</dbReference>
<evidence type="ECO:0000256" key="6">
    <source>
        <dbReference type="ARBA" id="ARBA00022723"/>
    </source>
</evidence>
<dbReference type="EMBL" id="JAFEUC010000016">
    <property type="protein sequence ID" value="MBM7079999.1"/>
    <property type="molecule type" value="Genomic_DNA"/>
</dbReference>
<organism evidence="11 12">
    <name type="scientific">Micromonospora humida</name>
    <dbReference type="NCBI Taxonomy" id="2809018"/>
    <lineage>
        <taxon>Bacteria</taxon>
        <taxon>Bacillati</taxon>
        <taxon>Actinomycetota</taxon>
        <taxon>Actinomycetes</taxon>
        <taxon>Micromonosporales</taxon>
        <taxon>Micromonosporaceae</taxon>
        <taxon>Micromonospora</taxon>
    </lineage>
</organism>
<evidence type="ECO:0000256" key="5">
    <source>
        <dbReference type="ARBA" id="ARBA00022679"/>
    </source>
</evidence>
<dbReference type="PANTHER" id="PTHR30040">
    <property type="entry name" value="THIAMINE BIOSYNTHESIS LIPOPROTEIN APBE"/>
    <property type="match status" value="1"/>
</dbReference>